<dbReference type="Proteomes" id="UP000606193">
    <property type="component" value="Unassembled WGS sequence"/>
</dbReference>
<evidence type="ECO:0000313" key="1">
    <source>
        <dbReference type="EMBL" id="MBC8561432.1"/>
    </source>
</evidence>
<gene>
    <name evidence="1" type="ORF">H8704_02090</name>
</gene>
<reference evidence="1 2" key="1">
    <citation type="submission" date="2020-08" db="EMBL/GenBank/DDBJ databases">
        <title>Genome public.</title>
        <authorList>
            <person name="Liu C."/>
            <person name="Sun Q."/>
        </authorList>
    </citation>
    <scope>NUCLEOTIDE SEQUENCE [LARGE SCALE GENOMIC DNA]</scope>
    <source>
        <strain evidence="1 2">NSJ-37</strain>
    </source>
</reference>
<accession>A0ABR7MYH4</accession>
<dbReference type="RefSeq" id="WP_249297110.1">
    <property type="nucleotide sequence ID" value="NZ_JACRSX010000002.1"/>
</dbReference>
<keyword evidence="2" id="KW-1185">Reference proteome</keyword>
<name>A0ABR7MYH4_9FIRM</name>
<organism evidence="1 2">
    <name type="scientific">Jutongia huaianensis</name>
    <dbReference type="NCBI Taxonomy" id="2763668"/>
    <lineage>
        <taxon>Bacteria</taxon>
        <taxon>Bacillati</taxon>
        <taxon>Bacillota</taxon>
        <taxon>Clostridia</taxon>
        <taxon>Lachnospirales</taxon>
        <taxon>Lachnospiraceae</taxon>
        <taxon>Jutongia</taxon>
    </lineage>
</organism>
<evidence type="ECO:0000313" key="2">
    <source>
        <dbReference type="Proteomes" id="UP000606193"/>
    </source>
</evidence>
<sequence length="144" mass="16474">MSEQDTINLLQECDSGSKMAVSAIDEIMDKVHCPDFKALLKETKEHHAILGNEIHEELLKHHSQEKDPNPMAKSMAWLKTNMQMGINESDETAADLMTDGCNMGIKSLYKYLNQYDDADHTAKDLCQRLISIEQELRKCIRCYL</sequence>
<evidence type="ECO:0008006" key="3">
    <source>
        <dbReference type="Google" id="ProtNLM"/>
    </source>
</evidence>
<dbReference type="Gene3D" id="1.20.1260.10">
    <property type="match status" value="1"/>
</dbReference>
<proteinExistence type="predicted"/>
<protein>
    <recommendedName>
        <fullName evidence="3">DUF2383 domain-containing protein</fullName>
    </recommendedName>
</protein>
<dbReference type="InterPro" id="IPR012347">
    <property type="entry name" value="Ferritin-like"/>
</dbReference>
<dbReference type="EMBL" id="JACRSX010000002">
    <property type="protein sequence ID" value="MBC8561432.1"/>
    <property type="molecule type" value="Genomic_DNA"/>
</dbReference>
<comment type="caution">
    <text evidence="1">The sequence shown here is derived from an EMBL/GenBank/DDBJ whole genome shotgun (WGS) entry which is preliminary data.</text>
</comment>